<keyword evidence="4" id="KW-1185">Reference proteome</keyword>
<evidence type="ECO:0000313" key="4">
    <source>
        <dbReference type="Proteomes" id="UP000467193"/>
    </source>
</evidence>
<evidence type="ECO:0000256" key="2">
    <source>
        <dbReference type="SAM" id="SignalP"/>
    </source>
</evidence>
<sequence length="83" mass="8154">MSNDTRRHVKACAAIIGGSALIAIGAISAATVPASGPDLAKSTTMSIGATSTETTPANAPAVAEARPKIKGPAPLPSEEESAK</sequence>
<organism evidence="3 4">
    <name type="scientific">Mycolicibacterium sediminis</name>
    <dbReference type="NCBI Taxonomy" id="1286180"/>
    <lineage>
        <taxon>Bacteria</taxon>
        <taxon>Bacillati</taxon>
        <taxon>Actinomycetota</taxon>
        <taxon>Actinomycetes</taxon>
        <taxon>Mycobacteriales</taxon>
        <taxon>Mycobacteriaceae</taxon>
        <taxon>Mycolicibacterium</taxon>
    </lineage>
</organism>
<name>A0A7I7QZ97_9MYCO</name>
<feature type="compositionally biased region" description="Polar residues" evidence="1">
    <location>
        <begin position="48"/>
        <end position="57"/>
    </location>
</feature>
<feature type="chain" id="PRO_5029866119" evidence="2">
    <location>
        <begin position="30"/>
        <end position="83"/>
    </location>
</feature>
<gene>
    <name evidence="3" type="ORF">MSEDJ_52560</name>
</gene>
<dbReference type="Proteomes" id="UP000467193">
    <property type="component" value="Chromosome"/>
</dbReference>
<dbReference type="KEGG" id="msei:MSEDJ_52560"/>
<proteinExistence type="predicted"/>
<feature type="signal peptide" evidence="2">
    <location>
        <begin position="1"/>
        <end position="29"/>
    </location>
</feature>
<feature type="region of interest" description="Disordered" evidence="1">
    <location>
        <begin position="48"/>
        <end position="83"/>
    </location>
</feature>
<dbReference type="AlphaFoldDB" id="A0A7I7QZ97"/>
<accession>A0A7I7QZ97</accession>
<protein>
    <submittedName>
        <fullName evidence="3">Uncharacterized protein</fullName>
    </submittedName>
</protein>
<evidence type="ECO:0000313" key="3">
    <source>
        <dbReference type="EMBL" id="BBY31160.1"/>
    </source>
</evidence>
<evidence type="ECO:0000256" key="1">
    <source>
        <dbReference type="SAM" id="MobiDB-lite"/>
    </source>
</evidence>
<reference evidence="3 4" key="1">
    <citation type="journal article" date="2019" name="Emerg. Microbes Infect.">
        <title>Comprehensive subspecies identification of 175 nontuberculous mycobacteria species based on 7547 genomic profiles.</title>
        <authorList>
            <person name="Matsumoto Y."/>
            <person name="Kinjo T."/>
            <person name="Motooka D."/>
            <person name="Nabeya D."/>
            <person name="Jung N."/>
            <person name="Uechi K."/>
            <person name="Horii T."/>
            <person name="Iida T."/>
            <person name="Fujita J."/>
            <person name="Nakamura S."/>
        </authorList>
    </citation>
    <scope>NUCLEOTIDE SEQUENCE [LARGE SCALE GENOMIC DNA]</scope>
    <source>
        <strain evidence="3 4">JCM 17899</strain>
    </source>
</reference>
<dbReference type="RefSeq" id="WP_163800694.1">
    <property type="nucleotide sequence ID" value="NZ_AP022588.1"/>
</dbReference>
<dbReference type="EMBL" id="AP022588">
    <property type="protein sequence ID" value="BBY31160.1"/>
    <property type="molecule type" value="Genomic_DNA"/>
</dbReference>
<keyword evidence="2" id="KW-0732">Signal</keyword>